<dbReference type="InterPro" id="IPR052897">
    <property type="entry name" value="Sec-Metab_Biosynth_Hydrolase"/>
</dbReference>
<evidence type="ECO:0000259" key="1">
    <source>
        <dbReference type="Pfam" id="PF12697"/>
    </source>
</evidence>
<dbReference type="EMBL" id="ML978121">
    <property type="protein sequence ID" value="KAF2103789.1"/>
    <property type="molecule type" value="Genomic_DNA"/>
</dbReference>
<evidence type="ECO:0000313" key="2">
    <source>
        <dbReference type="EMBL" id="KAF2103789.1"/>
    </source>
</evidence>
<dbReference type="OrthoDB" id="1263307at2759"/>
<protein>
    <submittedName>
        <fullName evidence="2">Alpha/beta-hydrolase</fullName>
    </submittedName>
</protein>
<feature type="domain" description="AB hydrolase-1" evidence="1">
    <location>
        <begin position="6"/>
        <end position="240"/>
    </location>
</feature>
<name>A0A9P4IQB5_9PEZI</name>
<dbReference type="Gene3D" id="3.40.50.1820">
    <property type="entry name" value="alpha/beta hydrolase"/>
    <property type="match status" value="1"/>
</dbReference>
<keyword evidence="3" id="KW-1185">Reference proteome</keyword>
<accession>A0A9P4IQB5</accession>
<reference evidence="2" key="1">
    <citation type="journal article" date="2020" name="Stud. Mycol.">
        <title>101 Dothideomycetes genomes: a test case for predicting lifestyles and emergence of pathogens.</title>
        <authorList>
            <person name="Haridas S."/>
            <person name="Albert R."/>
            <person name="Binder M."/>
            <person name="Bloem J."/>
            <person name="Labutti K."/>
            <person name="Salamov A."/>
            <person name="Andreopoulos B."/>
            <person name="Baker S."/>
            <person name="Barry K."/>
            <person name="Bills G."/>
            <person name="Bluhm B."/>
            <person name="Cannon C."/>
            <person name="Castanera R."/>
            <person name="Culley D."/>
            <person name="Daum C."/>
            <person name="Ezra D."/>
            <person name="Gonzalez J."/>
            <person name="Henrissat B."/>
            <person name="Kuo A."/>
            <person name="Liang C."/>
            <person name="Lipzen A."/>
            <person name="Lutzoni F."/>
            <person name="Magnuson J."/>
            <person name="Mondo S."/>
            <person name="Nolan M."/>
            <person name="Ohm R."/>
            <person name="Pangilinan J."/>
            <person name="Park H.-J."/>
            <person name="Ramirez L."/>
            <person name="Alfaro M."/>
            <person name="Sun H."/>
            <person name="Tritt A."/>
            <person name="Yoshinaga Y."/>
            <person name="Zwiers L.-H."/>
            <person name="Turgeon B."/>
            <person name="Goodwin S."/>
            <person name="Spatafora J."/>
            <person name="Crous P."/>
            <person name="Grigoriev I."/>
        </authorList>
    </citation>
    <scope>NUCLEOTIDE SEQUENCE</scope>
    <source>
        <strain evidence="2">CBS 133067</strain>
    </source>
</reference>
<dbReference type="PANTHER" id="PTHR37017:SF11">
    <property type="entry name" value="ESTERASE_LIPASE_THIOESTERASE DOMAIN-CONTAINING PROTEIN"/>
    <property type="match status" value="1"/>
</dbReference>
<dbReference type="Proteomes" id="UP000799772">
    <property type="component" value="Unassembled WGS sequence"/>
</dbReference>
<evidence type="ECO:0000313" key="3">
    <source>
        <dbReference type="Proteomes" id="UP000799772"/>
    </source>
</evidence>
<comment type="caution">
    <text evidence="2">The sequence shown here is derived from an EMBL/GenBank/DDBJ whole genome shotgun (WGS) entry which is preliminary data.</text>
</comment>
<dbReference type="InterPro" id="IPR000073">
    <property type="entry name" value="AB_hydrolase_1"/>
</dbReference>
<dbReference type="InterPro" id="IPR029058">
    <property type="entry name" value="AB_hydrolase_fold"/>
</dbReference>
<organism evidence="2 3">
    <name type="scientific">Rhizodiscina lignyota</name>
    <dbReference type="NCBI Taxonomy" id="1504668"/>
    <lineage>
        <taxon>Eukaryota</taxon>
        <taxon>Fungi</taxon>
        <taxon>Dikarya</taxon>
        <taxon>Ascomycota</taxon>
        <taxon>Pezizomycotina</taxon>
        <taxon>Dothideomycetes</taxon>
        <taxon>Pleosporomycetidae</taxon>
        <taxon>Aulographales</taxon>
        <taxon>Rhizodiscinaceae</taxon>
        <taxon>Rhizodiscina</taxon>
    </lineage>
</organism>
<dbReference type="Pfam" id="PF12697">
    <property type="entry name" value="Abhydrolase_6"/>
    <property type="match status" value="1"/>
</dbReference>
<sequence>MAAKSIVIVSGAHHVPAHYERVATALRNAGYSVQVPPLPSMHDPAGVKNFDPDVKAVRDAVEEELGKGNDVVVHAHSYGGAPASQALKGLSKADREKEGLKNGVIKLCYLSAFLYAEGTGFSTFYPDLIKQNWSVSPSGFHTESKESAIGRFYNKQTEAEQERACSLLRPISFATFESLATYAAWKYIPTTYIFCENDHSMPGGTWESMIAPEKGVCELEVVRCDGDHSPFLDRPEWVAKVVRKVAGEDGIEL</sequence>
<proteinExistence type="predicted"/>
<dbReference type="SUPFAM" id="SSF53474">
    <property type="entry name" value="alpha/beta-Hydrolases"/>
    <property type="match status" value="1"/>
</dbReference>
<gene>
    <name evidence="2" type="ORF">NA57DRAFT_69997</name>
</gene>
<dbReference type="AlphaFoldDB" id="A0A9P4IQB5"/>
<dbReference type="PANTHER" id="PTHR37017">
    <property type="entry name" value="AB HYDROLASE-1 DOMAIN-CONTAINING PROTEIN-RELATED"/>
    <property type="match status" value="1"/>
</dbReference>